<dbReference type="InterPro" id="IPR036322">
    <property type="entry name" value="WD40_repeat_dom_sf"/>
</dbReference>
<keyword evidence="6" id="KW-1185">Reference proteome</keyword>
<keyword evidence="2" id="KW-0677">Repeat</keyword>
<gene>
    <name evidence="3" type="primary">CIA1</name>
    <name evidence="5" type="ORF">BASA50_005356</name>
</gene>
<dbReference type="InterPro" id="IPR001680">
    <property type="entry name" value="WD40_rpt"/>
</dbReference>
<comment type="similarity">
    <text evidence="3">Belongs to the WD repeat CIA1 family.</text>
</comment>
<dbReference type="EMBL" id="JAFCIX010000249">
    <property type="protein sequence ID" value="KAH6596059.1"/>
    <property type="molecule type" value="Genomic_DNA"/>
</dbReference>
<comment type="function">
    <text evidence="3">Essential component of the cytosolic iron-sulfur (Fe/S) protein assembly machinery. Required for the maturation of extramitochondrial Fe/S proteins.</text>
</comment>
<dbReference type="Proteomes" id="UP001648503">
    <property type="component" value="Unassembled WGS sequence"/>
</dbReference>
<dbReference type="InterPro" id="IPR028608">
    <property type="entry name" value="CIAO1/Cia1"/>
</dbReference>
<feature type="repeat" description="WD" evidence="4">
    <location>
        <begin position="150"/>
        <end position="182"/>
    </location>
</feature>
<evidence type="ECO:0000313" key="5">
    <source>
        <dbReference type="EMBL" id="KAH6596059.1"/>
    </source>
</evidence>
<dbReference type="HAMAP" id="MF_03037">
    <property type="entry name" value="ciao1"/>
    <property type="match status" value="1"/>
</dbReference>
<dbReference type="CDD" id="cd00200">
    <property type="entry name" value="WD40"/>
    <property type="match status" value="1"/>
</dbReference>
<dbReference type="PANTHER" id="PTHR19920">
    <property type="entry name" value="WD40 PROTEIN CIAO1"/>
    <property type="match status" value="1"/>
</dbReference>
<name>A0ABQ8FCP8_9FUNG</name>
<proteinExistence type="inferred from homology"/>
<feature type="repeat" description="WD" evidence="4">
    <location>
        <begin position="194"/>
        <end position="235"/>
    </location>
</feature>
<dbReference type="Pfam" id="PF00400">
    <property type="entry name" value="WD40"/>
    <property type="match status" value="7"/>
</dbReference>
<comment type="caution">
    <text evidence="5">The sequence shown here is derived from an EMBL/GenBank/DDBJ whole genome shotgun (WGS) entry which is preliminary data.</text>
</comment>
<feature type="repeat" description="WD" evidence="4">
    <location>
        <begin position="105"/>
        <end position="138"/>
    </location>
</feature>
<dbReference type="Gene3D" id="2.130.10.10">
    <property type="entry name" value="YVTN repeat-like/Quinoprotein amine dehydrogenase"/>
    <property type="match status" value="1"/>
</dbReference>
<dbReference type="InterPro" id="IPR020472">
    <property type="entry name" value="WD40_PAC1"/>
</dbReference>
<evidence type="ECO:0000256" key="4">
    <source>
        <dbReference type="PROSITE-ProRule" id="PRU00221"/>
    </source>
</evidence>
<feature type="repeat" description="WD" evidence="4">
    <location>
        <begin position="322"/>
        <end position="341"/>
    </location>
</feature>
<dbReference type="PROSITE" id="PS00678">
    <property type="entry name" value="WD_REPEATS_1"/>
    <property type="match status" value="1"/>
</dbReference>
<dbReference type="InterPro" id="IPR019775">
    <property type="entry name" value="WD40_repeat_CS"/>
</dbReference>
<dbReference type="PROSITE" id="PS50294">
    <property type="entry name" value="WD_REPEATS_REGION"/>
    <property type="match status" value="5"/>
</dbReference>
<feature type="repeat" description="WD" evidence="4">
    <location>
        <begin position="11"/>
        <end position="42"/>
    </location>
</feature>
<dbReference type="PRINTS" id="PR00320">
    <property type="entry name" value="GPROTEINBRPT"/>
</dbReference>
<evidence type="ECO:0000256" key="3">
    <source>
        <dbReference type="HAMAP-Rule" id="MF_03037"/>
    </source>
</evidence>
<dbReference type="PANTHER" id="PTHR19920:SF0">
    <property type="entry name" value="CYTOSOLIC IRON-SULFUR PROTEIN ASSEMBLY PROTEIN CIAO1-RELATED"/>
    <property type="match status" value="1"/>
</dbReference>
<evidence type="ECO:0000256" key="1">
    <source>
        <dbReference type="ARBA" id="ARBA00022574"/>
    </source>
</evidence>
<dbReference type="SUPFAM" id="SSF50978">
    <property type="entry name" value="WD40 repeat-like"/>
    <property type="match status" value="1"/>
</dbReference>
<dbReference type="PROSITE" id="PS50082">
    <property type="entry name" value="WD_REPEATS_2"/>
    <property type="match status" value="6"/>
</dbReference>
<organism evidence="5 6">
    <name type="scientific">Batrachochytrium salamandrivorans</name>
    <dbReference type="NCBI Taxonomy" id="1357716"/>
    <lineage>
        <taxon>Eukaryota</taxon>
        <taxon>Fungi</taxon>
        <taxon>Fungi incertae sedis</taxon>
        <taxon>Chytridiomycota</taxon>
        <taxon>Chytridiomycota incertae sedis</taxon>
        <taxon>Chytridiomycetes</taxon>
        <taxon>Rhizophydiales</taxon>
        <taxon>Rhizophydiales incertae sedis</taxon>
        <taxon>Batrachochytrium</taxon>
    </lineage>
</organism>
<dbReference type="SMART" id="SM00320">
    <property type="entry name" value="WD40"/>
    <property type="match status" value="7"/>
</dbReference>
<evidence type="ECO:0000313" key="6">
    <source>
        <dbReference type="Proteomes" id="UP001648503"/>
    </source>
</evidence>
<dbReference type="InterPro" id="IPR015943">
    <property type="entry name" value="WD40/YVTN_repeat-like_dom_sf"/>
</dbReference>
<protein>
    <recommendedName>
        <fullName evidence="3">Probable cytosolic iron-sulfur protein assembly protein 1</fullName>
    </recommendedName>
</protein>
<accession>A0ABQ8FCP8</accession>
<sequence>MTPQLVQVAELKGHLDRVWQVSWSPVVLALISASGDKAIRVWMPASETDRSNWTCSSTIDDAHSRTVRSVAYNPNGRVFASGSFDGTVGIWERDGGKNIECVASLEGHENEVKCVAWAASGALLATCSRDKSVWIWEVVDDDEYECSCVLQEHTQDIKAVRWHPEEEVLASASYDDTIKIWKEEDADWYCSDTLLGHTSTVWNIDFNRKGDMLASVSDDKSLRIWKQDTTTKKYQAHAISANHHSRTIYSVSWSKHLDLIATASGDNCIIISKLDEGTSLGTSPDGNRSDTPTLSKVSTQVDAHGLSDINCVVWCPIKEFERYLASTGDDGIIRIWEYIDA</sequence>
<evidence type="ECO:0000256" key="2">
    <source>
        <dbReference type="ARBA" id="ARBA00022737"/>
    </source>
</evidence>
<feature type="repeat" description="WD" evidence="4">
    <location>
        <begin position="60"/>
        <end position="101"/>
    </location>
</feature>
<keyword evidence="1 4" id="KW-0853">WD repeat</keyword>
<reference evidence="5 6" key="1">
    <citation type="submission" date="2021-02" db="EMBL/GenBank/DDBJ databases">
        <title>Variation within the Batrachochytrium salamandrivorans European outbreak.</title>
        <authorList>
            <person name="Kelly M."/>
            <person name="Pasmans F."/>
            <person name="Shea T.P."/>
            <person name="Munoz J.F."/>
            <person name="Carranza S."/>
            <person name="Cuomo C.A."/>
            <person name="Martel A."/>
        </authorList>
    </citation>
    <scope>NUCLEOTIDE SEQUENCE [LARGE SCALE GENOMIC DNA]</scope>
    <source>
        <strain evidence="5 6">AMFP18/2</strain>
    </source>
</reference>